<keyword evidence="11" id="KW-0407">Ion channel</keyword>
<feature type="transmembrane region" description="Helical" evidence="13">
    <location>
        <begin position="456"/>
        <end position="485"/>
    </location>
</feature>
<dbReference type="InterPro" id="IPR036770">
    <property type="entry name" value="Ankyrin_rpt-contain_sf"/>
</dbReference>
<dbReference type="EMBL" id="CAUJNA010003695">
    <property type="protein sequence ID" value="CAJ1407910.1"/>
    <property type="molecule type" value="Genomic_DNA"/>
</dbReference>
<evidence type="ECO:0000256" key="10">
    <source>
        <dbReference type="ARBA" id="ARBA00023286"/>
    </source>
</evidence>
<keyword evidence="4 13" id="KW-0812">Transmembrane</keyword>
<evidence type="ECO:0000259" key="14">
    <source>
        <dbReference type="SMART" id="SM00563"/>
    </source>
</evidence>
<keyword evidence="3" id="KW-0813">Transport</keyword>
<dbReference type="Pfam" id="PF12796">
    <property type="entry name" value="Ank_2"/>
    <property type="match status" value="1"/>
</dbReference>
<evidence type="ECO:0000256" key="12">
    <source>
        <dbReference type="PROSITE-ProRule" id="PRU00023"/>
    </source>
</evidence>
<dbReference type="InterPro" id="IPR002123">
    <property type="entry name" value="Plipid/glycerol_acylTrfase"/>
</dbReference>
<dbReference type="PANTHER" id="PTHR24180:SF45">
    <property type="entry name" value="POLY [ADP-RIBOSE] POLYMERASE TANKYRASE"/>
    <property type="match status" value="1"/>
</dbReference>
<keyword evidence="6 13" id="KW-1133">Transmembrane helix</keyword>
<dbReference type="SUPFAM" id="SSF69593">
    <property type="entry name" value="Glycerol-3-phosphate (1)-acyltransferase"/>
    <property type="match status" value="1"/>
</dbReference>
<dbReference type="Proteomes" id="UP001178507">
    <property type="component" value="Unassembled WGS sequence"/>
</dbReference>
<dbReference type="InterPro" id="IPR002110">
    <property type="entry name" value="Ankyrin_rpt"/>
</dbReference>
<feature type="repeat" description="ANK" evidence="12">
    <location>
        <begin position="190"/>
        <end position="222"/>
    </location>
</feature>
<feature type="repeat" description="ANK" evidence="12">
    <location>
        <begin position="154"/>
        <end position="186"/>
    </location>
</feature>
<feature type="repeat" description="ANK" evidence="12">
    <location>
        <begin position="55"/>
        <end position="87"/>
    </location>
</feature>
<evidence type="ECO:0000256" key="4">
    <source>
        <dbReference type="ARBA" id="ARBA00022692"/>
    </source>
</evidence>
<evidence type="ECO:0000256" key="9">
    <source>
        <dbReference type="ARBA" id="ARBA00023136"/>
    </source>
</evidence>
<organism evidence="15 16">
    <name type="scientific">Effrenium voratum</name>
    <dbReference type="NCBI Taxonomy" id="2562239"/>
    <lineage>
        <taxon>Eukaryota</taxon>
        <taxon>Sar</taxon>
        <taxon>Alveolata</taxon>
        <taxon>Dinophyceae</taxon>
        <taxon>Suessiales</taxon>
        <taxon>Symbiodiniaceae</taxon>
        <taxon>Effrenium</taxon>
    </lineage>
</organism>
<evidence type="ECO:0000256" key="5">
    <source>
        <dbReference type="ARBA" id="ARBA00022737"/>
    </source>
</evidence>
<gene>
    <name evidence="15" type="ORF">EVOR1521_LOCUS29491</name>
</gene>
<dbReference type="InterPro" id="IPR051637">
    <property type="entry name" value="Ank_repeat_dom-contain_49"/>
</dbReference>
<dbReference type="SMART" id="SM00248">
    <property type="entry name" value="ANK"/>
    <property type="match status" value="6"/>
</dbReference>
<dbReference type="GO" id="GO:0016746">
    <property type="term" value="F:acyltransferase activity"/>
    <property type="evidence" value="ECO:0007669"/>
    <property type="project" value="InterPro"/>
</dbReference>
<evidence type="ECO:0000313" key="16">
    <source>
        <dbReference type="Proteomes" id="UP001178507"/>
    </source>
</evidence>
<feature type="domain" description="Phospholipid/glycerol acyltransferase" evidence="14">
    <location>
        <begin position="523"/>
        <end position="643"/>
    </location>
</feature>
<dbReference type="SUPFAM" id="SSF48403">
    <property type="entry name" value="Ankyrin repeat"/>
    <property type="match status" value="1"/>
</dbReference>
<dbReference type="Pfam" id="PF01553">
    <property type="entry name" value="Acyltransferase"/>
    <property type="match status" value="1"/>
</dbReference>
<dbReference type="Gene3D" id="1.25.40.20">
    <property type="entry name" value="Ankyrin repeat-containing domain"/>
    <property type="match status" value="1"/>
</dbReference>
<feature type="repeat" description="ANK" evidence="12">
    <location>
        <begin position="88"/>
        <end position="120"/>
    </location>
</feature>
<evidence type="ECO:0000256" key="8">
    <source>
        <dbReference type="ARBA" id="ARBA00023065"/>
    </source>
</evidence>
<keyword evidence="5" id="KW-0677">Repeat</keyword>
<dbReference type="Pfam" id="PF00864">
    <property type="entry name" value="P2X_receptor"/>
    <property type="match status" value="1"/>
</dbReference>
<feature type="repeat" description="ANK" evidence="12">
    <location>
        <begin position="121"/>
        <end position="153"/>
    </location>
</feature>
<accession>A0AA36JLW9</accession>
<evidence type="ECO:0000256" key="3">
    <source>
        <dbReference type="ARBA" id="ARBA00022448"/>
    </source>
</evidence>
<proteinExistence type="inferred from homology"/>
<keyword evidence="10" id="KW-1071">Ligand-gated ion channel</keyword>
<dbReference type="AlphaFoldDB" id="A0AA36JLW9"/>
<dbReference type="PRINTS" id="PR01415">
    <property type="entry name" value="ANKYRIN"/>
</dbReference>
<evidence type="ECO:0000256" key="1">
    <source>
        <dbReference type="ARBA" id="ARBA00004308"/>
    </source>
</evidence>
<feature type="transmembrane region" description="Helical" evidence="13">
    <location>
        <begin position="284"/>
        <end position="307"/>
    </location>
</feature>
<dbReference type="Pfam" id="PF00023">
    <property type="entry name" value="Ank"/>
    <property type="match status" value="3"/>
</dbReference>
<sequence>MWRLDEPKLHALQQTLIEELNLVFVDLHELCERGDAECVWILLSQGMSVKLRDAEGATLLQKATHSGRVPILRLITEKGGNLNAKGSYGYTPLHEACYLGDGEVCEFLLSSKANVDALSKNGSTPLLVASREGHTRVCENLLKHGADADDGGDKGWTPLSVAAGEGHVEVCEILLKYNANVQGFSTDGRFERSALQEAAEQGHVGVVSLLLEHKADVNHSFDEGGGQRRLTAYELAERAGHTKVSDDDFVKGTCQGMELFGASEDPDKLCSYSTKQQVEIRDKWLGIIQCTMQTAMVTYIVFGIFIYNQGYLDYEPSRGAIATHVHGDFVAVSGKPKVRYFAAEEITTPGLENGNVFVTTRQALTHQKRGVCEDRDMPCESDEDCHAQVDGKCSEKGFCIEPSWCATEVYPADVCEHAHWNFSPGLQMSEEEQERMVSSMEKGTSQVKGPPKCRPLCVPIFLGAVLYTQFLHGLCALLLILGIAVPPHLTGEHLAGLVGASGSPSFATTATSHPVLDDTSTPVVFLSNHRSWGDFLVDAVLLGSPSFVSRWLVALGIPFSAVWGYLQGWIWFFQRGKKRAEGTVEWTMQFWSESRKVYTNKGVVLYPEGTRSLAPEGLPLKPGGLVAAHKLGWPVQIVITSNKEFILAEKFCSIGCGTKCVTSVSAPLDPSQSPSPDAFIERVQAAWDATWKDAYSAPGLARSSLRLAGAKPLPLQFCFVGTPRVQVARAVLVLALYLSFR</sequence>
<dbReference type="SMART" id="SM00563">
    <property type="entry name" value="PlsC"/>
    <property type="match status" value="1"/>
</dbReference>
<keyword evidence="8" id="KW-0406">Ion transport</keyword>
<evidence type="ECO:0000256" key="13">
    <source>
        <dbReference type="SAM" id="Phobius"/>
    </source>
</evidence>
<comment type="caution">
    <text evidence="15">The sequence shown here is derived from an EMBL/GenBank/DDBJ whole genome shotgun (WGS) entry which is preliminary data.</text>
</comment>
<keyword evidence="9 13" id="KW-0472">Membrane</keyword>
<keyword evidence="7 12" id="KW-0040">ANK repeat</keyword>
<evidence type="ECO:0000256" key="11">
    <source>
        <dbReference type="ARBA" id="ARBA00023303"/>
    </source>
</evidence>
<evidence type="ECO:0000256" key="7">
    <source>
        <dbReference type="ARBA" id="ARBA00023043"/>
    </source>
</evidence>
<dbReference type="Gene3D" id="2.60.490.10">
    <property type="entry name" value="atp-gated p2x4 ion channel domain"/>
    <property type="match status" value="1"/>
</dbReference>
<evidence type="ECO:0000256" key="2">
    <source>
        <dbReference type="ARBA" id="ARBA00009848"/>
    </source>
</evidence>
<reference evidence="15" key="1">
    <citation type="submission" date="2023-08" db="EMBL/GenBank/DDBJ databases">
        <authorList>
            <person name="Chen Y."/>
            <person name="Shah S."/>
            <person name="Dougan E. K."/>
            <person name="Thang M."/>
            <person name="Chan C."/>
        </authorList>
    </citation>
    <scope>NUCLEOTIDE SEQUENCE</scope>
</reference>
<comment type="similarity">
    <text evidence="2">Belongs to the P2X receptor family.</text>
</comment>
<comment type="subcellular location">
    <subcellularLocation>
        <location evidence="1">Endomembrane system</location>
    </subcellularLocation>
</comment>
<evidence type="ECO:0000256" key="6">
    <source>
        <dbReference type="ARBA" id="ARBA00022989"/>
    </source>
</evidence>
<name>A0AA36JLW9_9DINO</name>
<keyword evidence="16" id="KW-1185">Reference proteome</keyword>
<dbReference type="InterPro" id="IPR059116">
    <property type="entry name" value="P2X_receptor"/>
</dbReference>
<dbReference type="PROSITE" id="PS50297">
    <property type="entry name" value="ANK_REP_REGION"/>
    <property type="match status" value="5"/>
</dbReference>
<dbReference type="PANTHER" id="PTHR24180">
    <property type="entry name" value="CYCLIN-DEPENDENT KINASE INHIBITOR 2C-RELATED"/>
    <property type="match status" value="1"/>
</dbReference>
<dbReference type="InterPro" id="IPR027309">
    <property type="entry name" value="P2X_extracellular_dom_sf"/>
</dbReference>
<dbReference type="PROSITE" id="PS50088">
    <property type="entry name" value="ANK_REPEAT"/>
    <property type="match status" value="5"/>
</dbReference>
<evidence type="ECO:0000313" key="15">
    <source>
        <dbReference type="EMBL" id="CAJ1407910.1"/>
    </source>
</evidence>
<protein>
    <recommendedName>
        <fullName evidence="14">Phospholipid/glycerol acyltransferase domain-containing protein</fullName>
    </recommendedName>
</protein>
<feature type="transmembrane region" description="Helical" evidence="13">
    <location>
        <begin position="551"/>
        <end position="572"/>
    </location>
</feature>